<proteinExistence type="predicted"/>
<feature type="compositionally biased region" description="Polar residues" evidence="1">
    <location>
        <begin position="502"/>
        <end position="518"/>
    </location>
</feature>
<dbReference type="OrthoDB" id="6513042at2759"/>
<dbReference type="Proteomes" id="UP000783686">
    <property type="component" value="Unassembled WGS sequence"/>
</dbReference>
<dbReference type="InterPro" id="IPR041679">
    <property type="entry name" value="DNA2/NAM7-like_C"/>
</dbReference>
<comment type="caution">
    <text evidence="3">The sequence shown here is derived from an EMBL/GenBank/DDBJ whole genome shotgun (WGS) entry which is preliminary data.</text>
</comment>
<dbReference type="Gene3D" id="3.40.50.300">
    <property type="entry name" value="P-loop containing nucleotide triphosphate hydrolases"/>
    <property type="match status" value="2"/>
</dbReference>
<gene>
    <name evidence="3" type="ORF">BOKJ2_LOCUS334</name>
</gene>
<feature type="compositionally biased region" description="Polar residues" evidence="1">
    <location>
        <begin position="16"/>
        <end position="27"/>
    </location>
</feature>
<dbReference type="EMBL" id="CAJFDH010000001">
    <property type="protein sequence ID" value="CAD5205650.1"/>
    <property type="molecule type" value="Genomic_DNA"/>
</dbReference>
<dbReference type="Pfam" id="PF13245">
    <property type="entry name" value="AAA_19"/>
    <property type="match status" value="1"/>
</dbReference>
<feature type="region of interest" description="Disordered" evidence="1">
    <location>
        <begin position="228"/>
        <end position="249"/>
    </location>
</feature>
<evidence type="ECO:0000313" key="3">
    <source>
        <dbReference type="EMBL" id="CAD5205650.1"/>
    </source>
</evidence>
<dbReference type="EMBL" id="CAJFCW020000001">
    <property type="protein sequence ID" value="CAG9078546.1"/>
    <property type="molecule type" value="Genomic_DNA"/>
</dbReference>
<feature type="compositionally biased region" description="Polar residues" evidence="1">
    <location>
        <begin position="240"/>
        <end position="249"/>
    </location>
</feature>
<accession>A0A811JQU1</accession>
<feature type="compositionally biased region" description="Polar residues" evidence="1">
    <location>
        <begin position="378"/>
        <end position="391"/>
    </location>
</feature>
<protein>
    <recommendedName>
        <fullName evidence="2">DNA2/NAM7 helicase-like C-terminal domain-containing protein</fullName>
    </recommendedName>
</protein>
<keyword evidence="4" id="KW-1185">Reference proteome</keyword>
<feature type="compositionally biased region" description="Basic and acidic residues" evidence="1">
    <location>
        <begin position="393"/>
        <end position="434"/>
    </location>
</feature>
<reference evidence="3" key="1">
    <citation type="submission" date="2020-09" db="EMBL/GenBank/DDBJ databases">
        <authorList>
            <person name="Kikuchi T."/>
        </authorList>
    </citation>
    <scope>NUCLEOTIDE SEQUENCE</scope>
    <source>
        <strain evidence="3">SH1</strain>
    </source>
</reference>
<evidence type="ECO:0000313" key="4">
    <source>
        <dbReference type="Proteomes" id="UP000614601"/>
    </source>
</evidence>
<dbReference type="Proteomes" id="UP000614601">
    <property type="component" value="Unassembled WGS sequence"/>
</dbReference>
<organism evidence="3 4">
    <name type="scientific">Bursaphelenchus okinawaensis</name>
    <dbReference type="NCBI Taxonomy" id="465554"/>
    <lineage>
        <taxon>Eukaryota</taxon>
        <taxon>Metazoa</taxon>
        <taxon>Ecdysozoa</taxon>
        <taxon>Nematoda</taxon>
        <taxon>Chromadorea</taxon>
        <taxon>Rhabditida</taxon>
        <taxon>Tylenchina</taxon>
        <taxon>Tylenchomorpha</taxon>
        <taxon>Aphelenchoidea</taxon>
        <taxon>Aphelenchoididae</taxon>
        <taxon>Bursaphelenchus</taxon>
    </lineage>
</organism>
<sequence length="1327" mass="152566">MVFSHPYQRRDGRRSLPNQNQGSQLHHSQQRRILKPRSRIVRPNSHAFPAPLYSFSNLPSGNGLNIDRGDRFGGTWGSFDDIMTGQFSTRQDHSYGQYDGRFKRPMLPLKSHSFSHRNQSEDSTNGLLKKINSATRVPLTVYSGGSSFTNEFNGLRMPFDSYDTETSAFDTSYDRAHGSGDLSDGHFKSPSLYGSSTNVSPLAFPNSQRGGRQGNVFTKPQCSALTRRQGEPLPMELDSSPENRTPPNLNTWKPKISWIDGKDSGEILQVNSLRFADTGFETTRPRDHFDMYSSASRRRSASHVGVSKNGVILSSKGMPNRSKWSSESSFDPNPLADYVEDEPPRICAGQNRSSRYSPIRIKPSRTSSVDYRARGARSLNNNSTRAPNFNVEQKPRRQATSDRRSNRPSLPEDRRLSWDYNRNRSKDFGVKSEGPKTPVNKPVPDDRPSRSTRPRITFNSDNKRASYPSGTTRSERPRITFSNNCVVPPDDKSTLHKKRTRSAGNRRSTIDKANTSSNDIKEEGVDSKRLHLYCLNCGNEHEVAECPYDCFRCRCSFKNFEEHKLECQEAMRGFMNKDFERRKVIFYKQRHHDTYPKYSEKFKREYYKKLATLNPKHVDDIVLSGSYKDTMIKRPQSFGNFSGRAMIQAYEYLWKYENILESFELPLFNVKVVKINLTSNGKSRPVSKLTFTMPTVHHGVDDGLRKYFKEKLLHLGRAGFQILLGKREDADSLTENRNDGEWPKDLVRPLVSKFREDVNVYWCNGDVSEDEWTFYTEELVNIIKNPGPIQDGSMYIAFSHQCEPIKKQLENVKKFMEEQKSYLFPRYAASMTTNFYKPLITDHSTDVVLFKEDLEKFNQLMPVPYCLTDTQMEFAKQCYTKDIHAVLGPSGSGKTTIVCFLAAYNWFHLRRRTLIATARPDAAAEITERLLKIADHLKTEHYPHLIKYHVMYKISPTDLMNERSKVVDDVTFYKDDAAENAGIVVMQVRFLMPELLKTFPAQHVLIDEASSMRTVDYYSFLVDLNKQARPLLQYMTLFGDQWQLNPRFCRERFMDDEAERKSGFDESALTQLLKCKISFSQMTQVVRTSISLSKLIQFYYLDLNFDLSNCPEERPMTIDVSHIKNVPPELKSLNTQPFTSIFVNLPATDSTGRYYCRADNMDEESAKTSRKIQYVNKRNINYARMLIDAVMKTNELKKSDCVYLTPYRIQETYFDRNPVKGQTIDRAISTEADFCLVDLVKTKPGGFMNGEKQEWPCYATAKRLLVALSRAKRAQIVIGSVDASKFNAPTTTIEQLAQIHRQSEDPLVRFYDFNCVKMEIEESEPSV</sequence>
<evidence type="ECO:0000259" key="2">
    <source>
        <dbReference type="Pfam" id="PF13087"/>
    </source>
</evidence>
<dbReference type="InterPro" id="IPR027417">
    <property type="entry name" value="P-loop_NTPase"/>
</dbReference>
<name>A0A811JQU1_9BILA</name>
<feature type="region of interest" description="Disordered" evidence="1">
    <location>
        <begin position="1"/>
        <end position="32"/>
    </location>
</feature>
<evidence type="ECO:0000256" key="1">
    <source>
        <dbReference type="SAM" id="MobiDB-lite"/>
    </source>
</evidence>
<dbReference type="SUPFAM" id="SSF52540">
    <property type="entry name" value="P-loop containing nucleoside triphosphate hydrolases"/>
    <property type="match status" value="1"/>
</dbReference>
<dbReference type="Pfam" id="PF13087">
    <property type="entry name" value="AAA_12"/>
    <property type="match status" value="1"/>
</dbReference>
<feature type="region of interest" description="Disordered" evidence="1">
    <location>
        <begin position="292"/>
        <end position="520"/>
    </location>
</feature>
<feature type="domain" description="DNA2/NAM7 helicase-like C-terminal" evidence="2">
    <location>
        <begin position="1155"/>
        <end position="1281"/>
    </location>
</feature>
<feature type="compositionally biased region" description="Polar residues" evidence="1">
    <location>
        <begin position="322"/>
        <end position="331"/>
    </location>
</feature>